<proteinExistence type="predicted"/>
<name>A0A382HRI7_9ZZZZ</name>
<sequence length="369" mass="41189">MIVVLVFWSCEDESDKQEDSFSLSTSMTLDTLFEGSRVYMSGWYLDTTMTQMVACYWVDGARIDLEYGAAEDIKVVGGDIYLAGQWFDETGWNGSACYWKNGERFDLEGGSQSGTEVSAIFVDNGDVYVSGTRIVDVGFFGTAIACYWKNGVRTDLTTSNMDAMGLGIGVNNGDLYVTGWRFQSHTTIACYWKNGALNNLHGTAYFGEAYDIDFKGDDFYIAGWRGPDNGDRWNACYWKNGNLNNIARNSSYGTCIGSEANAICIDGEDIYLAGFNKVVNLNDIATKWKNGNTHELSGDSANVQVSWLLDIAVKDNIKISVGYYHPGVEYEYDYTPYLPCFPIYYVNGKRYNLENNEWQDGMATGVVID</sequence>
<dbReference type="AlphaFoldDB" id="A0A382HRI7"/>
<evidence type="ECO:0000313" key="1">
    <source>
        <dbReference type="EMBL" id="SVB89101.1"/>
    </source>
</evidence>
<organism evidence="1">
    <name type="scientific">marine metagenome</name>
    <dbReference type="NCBI Taxonomy" id="408172"/>
    <lineage>
        <taxon>unclassified sequences</taxon>
        <taxon>metagenomes</taxon>
        <taxon>ecological metagenomes</taxon>
    </lineage>
</organism>
<dbReference type="EMBL" id="UINC01062459">
    <property type="protein sequence ID" value="SVB89101.1"/>
    <property type="molecule type" value="Genomic_DNA"/>
</dbReference>
<accession>A0A382HRI7</accession>
<protein>
    <submittedName>
        <fullName evidence="1">Uncharacterized protein</fullName>
    </submittedName>
</protein>
<gene>
    <name evidence="1" type="ORF">METZ01_LOCUS241955</name>
</gene>
<reference evidence="1" key="1">
    <citation type="submission" date="2018-05" db="EMBL/GenBank/DDBJ databases">
        <authorList>
            <person name="Lanie J.A."/>
            <person name="Ng W.-L."/>
            <person name="Kazmierczak K.M."/>
            <person name="Andrzejewski T.M."/>
            <person name="Davidsen T.M."/>
            <person name="Wayne K.J."/>
            <person name="Tettelin H."/>
            <person name="Glass J.I."/>
            <person name="Rusch D."/>
            <person name="Podicherti R."/>
            <person name="Tsui H.-C.T."/>
            <person name="Winkler M.E."/>
        </authorList>
    </citation>
    <scope>NUCLEOTIDE SEQUENCE</scope>
</reference>